<sequence length="139" mass="16363">MSSPELLHAYRRLMRAGLRAVQFSSPSRYAIRGHLRDAFRDKQGTFDPEGIRRTIWFLNAAAQERGLEHKILKNIVRVFCSRNQTIMHFPWRQHLTLGRVFEAGLQKHGPRYDTLKDNELEHYKRTIAMLNETMGICLR</sequence>
<evidence type="ECO:0000313" key="1">
    <source>
        <dbReference type="EMBL" id="KAK3683769.1"/>
    </source>
</evidence>
<dbReference type="EMBL" id="JAULSO010000004">
    <property type="protein sequence ID" value="KAK3683769.1"/>
    <property type="molecule type" value="Genomic_DNA"/>
</dbReference>
<organism evidence="1 2">
    <name type="scientific">Podospora appendiculata</name>
    <dbReference type="NCBI Taxonomy" id="314037"/>
    <lineage>
        <taxon>Eukaryota</taxon>
        <taxon>Fungi</taxon>
        <taxon>Dikarya</taxon>
        <taxon>Ascomycota</taxon>
        <taxon>Pezizomycotina</taxon>
        <taxon>Sordariomycetes</taxon>
        <taxon>Sordariomycetidae</taxon>
        <taxon>Sordariales</taxon>
        <taxon>Podosporaceae</taxon>
        <taxon>Podospora</taxon>
    </lineage>
</organism>
<keyword evidence="2" id="KW-1185">Reference proteome</keyword>
<evidence type="ECO:0008006" key="3">
    <source>
        <dbReference type="Google" id="ProtNLM"/>
    </source>
</evidence>
<accession>A0AAE1C975</accession>
<proteinExistence type="predicted"/>
<dbReference type="AlphaFoldDB" id="A0AAE1C975"/>
<gene>
    <name evidence="1" type="ORF">B0T22DRAFT_520113</name>
</gene>
<dbReference type="Proteomes" id="UP001270362">
    <property type="component" value="Unassembled WGS sequence"/>
</dbReference>
<reference evidence="1" key="1">
    <citation type="journal article" date="2023" name="Mol. Phylogenet. Evol.">
        <title>Genome-scale phylogeny and comparative genomics of the fungal order Sordariales.</title>
        <authorList>
            <person name="Hensen N."/>
            <person name="Bonometti L."/>
            <person name="Westerberg I."/>
            <person name="Brannstrom I.O."/>
            <person name="Guillou S."/>
            <person name="Cros-Aarteil S."/>
            <person name="Calhoun S."/>
            <person name="Haridas S."/>
            <person name="Kuo A."/>
            <person name="Mondo S."/>
            <person name="Pangilinan J."/>
            <person name="Riley R."/>
            <person name="LaButti K."/>
            <person name="Andreopoulos B."/>
            <person name="Lipzen A."/>
            <person name="Chen C."/>
            <person name="Yan M."/>
            <person name="Daum C."/>
            <person name="Ng V."/>
            <person name="Clum A."/>
            <person name="Steindorff A."/>
            <person name="Ohm R.A."/>
            <person name="Martin F."/>
            <person name="Silar P."/>
            <person name="Natvig D.O."/>
            <person name="Lalanne C."/>
            <person name="Gautier V."/>
            <person name="Ament-Velasquez S.L."/>
            <person name="Kruys A."/>
            <person name="Hutchinson M.I."/>
            <person name="Powell A.J."/>
            <person name="Barry K."/>
            <person name="Miller A.N."/>
            <person name="Grigoriev I.V."/>
            <person name="Debuchy R."/>
            <person name="Gladieux P."/>
            <person name="Hiltunen Thoren M."/>
            <person name="Johannesson H."/>
        </authorList>
    </citation>
    <scope>NUCLEOTIDE SEQUENCE</scope>
    <source>
        <strain evidence="1">CBS 314.62</strain>
    </source>
</reference>
<comment type="caution">
    <text evidence="1">The sequence shown here is derived from an EMBL/GenBank/DDBJ whole genome shotgun (WGS) entry which is preliminary data.</text>
</comment>
<name>A0AAE1C975_9PEZI</name>
<evidence type="ECO:0000313" key="2">
    <source>
        <dbReference type="Proteomes" id="UP001270362"/>
    </source>
</evidence>
<protein>
    <recommendedName>
        <fullName evidence="3">DUF1763-domain-containing protein</fullName>
    </recommendedName>
</protein>
<reference evidence="1" key="2">
    <citation type="submission" date="2023-06" db="EMBL/GenBank/DDBJ databases">
        <authorList>
            <consortium name="Lawrence Berkeley National Laboratory"/>
            <person name="Haridas S."/>
            <person name="Hensen N."/>
            <person name="Bonometti L."/>
            <person name="Westerberg I."/>
            <person name="Brannstrom I.O."/>
            <person name="Guillou S."/>
            <person name="Cros-Aarteil S."/>
            <person name="Calhoun S."/>
            <person name="Kuo A."/>
            <person name="Mondo S."/>
            <person name="Pangilinan J."/>
            <person name="Riley R."/>
            <person name="Labutti K."/>
            <person name="Andreopoulos B."/>
            <person name="Lipzen A."/>
            <person name="Chen C."/>
            <person name="Yanf M."/>
            <person name="Daum C."/>
            <person name="Ng V."/>
            <person name="Clum A."/>
            <person name="Steindorff A."/>
            <person name="Ohm R."/>
            <person name="Martin F."/>
            <person name="Silar P."/>
            <person name="Natvig D."/>
            <person name="Lalanne C."/>
            <person name="Gautier V."/>
            <person name="Ament-Velasquez S.L."/>
            <person name="Kruys A."/>
            <person name="Hutchinson M.I."/>
            <person name="Powell A.J."/>
            <person name="Barry K."/>
            <person name="Miller A.N."/>
            <person name="Grigoriev I.V."/>
            <person name="Debuchy R."/>
            <person name="Gladieux P."/>
            <person name="Thoren M.H."/>
            <person name="Johannesson H."/>
        </authorList>
    </citation>
    <scope>NUCLEOTIDE SEQUENCE</scope>
    <source>
        <strain evidence="1">CBS 314.62</strain>
    </source>
</reference>